<keyword evidence="6" id="KW-1185">Reference proteome</keyword>
<evidence type="ECO:0000313" key="5">
    <source>
        <dbReference type="EMBL" id="MEA9356074.1"/>
    </source>
</evidence>
<dbReference type="Pfam" id="PF12840">
    <property type="entry name" value="HTH_20"/>
    <property type="match status" value="1"/>
</dbReference>
<evidence type="ECO:0000256" key="2">
    <source>
        <dbReference type="ARBA" id="ARBA00023125"/>
    </source>
</evidence>
<dbReference type="InterPro" id="IPR036388">
    <property type="entry name" value="WH-like_DNA-bd_sf"/>
</dbReference>
<evidence type="ECO:0000313" key="6">
    <source>
        <dbReference type="Proteomes" id="UP001302274"/>
    </source>
</evidence>
<dbReference type="Proteomes" id="UP001302274">
    <property type="component" value="Unassembled WGS sequence"/>
</dbReference>
<sequence>MEELFHPKLKDITIEQVLKALGDPVRLAAIKELLEAEGGEKACGTFDYSVTKATFSHHLQILREAGVLNMRLEGARKYISIRTKDLNKRFPGLLEFIASSK</sequence>
<evidence type="ECO:0000256" key="3">
    <source>
        <dbReference type="ARBA" id="ARBA00023163"/>
    </source>
</evidence>
<protein>
    <submittedName>
        <fullName evidence="5">Helix-turn-helix domain-containing protein</fullName>
    </submittedName>
</protein>
<dbReference type="PANTHER" id="PTHR33154:SF12">
    <property type="entry name" value="TRANSCRIPTIONAL REGULATORY PROTEIN"/>
    <property type="match status" value="1"/>
</dbReference>
<proteinExistence type="predicted"/>
<dbReference type="PROSITE" id="PS50987">
    <property type="entry name" value="HTH_ARSR_2"/>
    <property type="match status" value="1"/>
</dbReference>
<dbReference type="InterPro" id="IPR011991">
    <property type="entry name" value="ArsR-like_HTH"/>
</dbReference>
<keyword evidence="1" id="KW-0805">Transcription regulation</keyword>
<accession>A0ABU5VSP2</accession>
<dbReference type="InterPro" id="IPR001845">
    <property type="entry name" value="HTH_ArsR_DNA-bd_dom"/>
</dbReference>
<evidence type="ECO:0000259" key="4">
    <source>
        <dbReference type="PROSITE" id="PS50987"/>
    </source>
</evidence>
<name>A0ABU5VSP2_9BACT</name>
<keyword evidence="3" id="KW-0804">Transcription</keyword>
<dbReference type="SUPFAM" id="SSF46785">
    <property type="entry name" value="Winged helix' DNA-binding domain"/>
    <property type="match status" value="1"/>
</dbReference>
<dbReference type="PRINTS" id="PR00778">
    <property type="entry name" value="HTHARSR"/>
</dbReference>
<keyword evidence="2" id="KW-0238">DNA-binding</keyword>
<dbReference type="PANTHER" id="PTHR33154">
    <property type="entry name" value="TRANSCRIPTIONAL REGULATOR, ARSR FAMILY"/>
    <property type="match status" value="1"/>
</dbReference>
<dbReference type="SMART" id="SM00418">
    <property type="entry name" value="HTH_ARSR"/>
    <property type="match status" value="1"/>
</dbReference>
<dbReference type="InterPro" id="IPR036390">
    <property type="entry name" value="WH_DNA-bd_sf"/>
</dbReference>
<gene>
    <name evidence="5" type="ORF">SHI21_07675</name>
</gene>
<dbReference type="RefSeq" id="WP_323575749.1">
    <property type="nucleotide sequence ID" value="NZ_JAYGJQ010000001.1"/>
</dbReference>
<reference evidence="5 6" key="1">
    <citation type="submission" date="2023-11" db="EMBL/GenBank/DDBJ databases">
        <title>A Novel Polar Bacteriovorax (B. antarcticus) Isolated from the Biocrust in Antarctica.</title>
        <authorList>
            <person name="Mun W."/>
            <person name="Choi S.Y."/>
            <person name="Mitchell R.J."/>
        </authorList>
    </citation>
    <scope>NUCLEOTIDE SEQUENCE [LARGE SCALE GENOMIC DNA]</scope>
    <source>
        <strain evidence="5 6">PP10</strain>
    </source>
</reference>
<evidence type="ECO:0000256" key="1">
    <source>
        <dbReference type="ARBA" id="ARBA00023015"/>
    </source>
</evidence>
<dbReference type="CDD" id="cd00090">
    <property type="entry name" value="HTH_ARSR"/>
    <property type="match status" value="1"/>
</dbReference>
<dbReference type="InterPro" id="IPR051081">
    <property type="entry name" value="HTH_MetalResp_TranReg"/>
</dbReference>
<feature type="domain" description="HTH arsR-type" evidence="4">
    <location>
        <begin position="6"/>
        <end position="101"/>
    </location>
</feature>
<dbReference type="EMBL" id="JAYGJQ010000001">
    <property type="protein sequence ID" value="MEA9356074.1"/>
    <property type="molecule type" value="Genomic_DNA"/>
</dbReference>
<comment type="caution">
    <text evidence="5">The sequence shown here is derived from an EMBL/GenBank/DDBJ whole genome shotgun (WGS) entry which is preliminary data.</text>
</comment>
<organism evidence="5 6">
    <name type="scientific">Bacteriovorax antarcticus</name>
    <dbReference type="NCBI Taxonomy" id="3088717"/>
    <lineage>
        <taxon>Bacteria</taxon>
        <taxon>Pseudomonadati</taxon>
        <taxon>Bdellovibrionota</taxon>
        <taxon>Bacteriovoracia</taxon>
        <taxon>Bacteriovoracales</taxon>
        <taxon>Bacteriovoracaceae</taxon>
        <taxon>Bacteriovorax</taxon>
    </lineage>
</organism>
<dbReference type="Gene3D" id="1.10.10.10">
    <property type="entry name" value="Winged helix-like DNA-binding domain superfamily/Winged helix DNA-binding domain"/>
    <property type="match status" value="1"/>
</dbReference>